<gene>
    <name evidence="2" type="ORF">PoB_005692800</name>
</gene>
<evidence type="ECO:0000313" key="3">
    <source>
        <dbReference type="Proteomes" id="UP000735302"/>
    </source>
</evidence>
<keyword evidence="3" id="KW-1185">Reference proteome</keyword>
<evidence type="ECO:0000313" key="2">
    <source>
        <dbReference type="EMBL" id="GFO30423.1"/>
    </source>
</evidence>
<sequence length="111" mass="11508">MSAKLIPEPTDLTFHSRPPRYRPGEPDKRFSLAVPGGAVPVSDCSPLKSGEKTVSTGEAQDSYNSFCQPTLLNEIRGVGGTVASEAALSSAGTLLSRVRAPPSAPRSDGGP</sequence>
<accession>A0AAV4CG07</accession>
<dbReference type="Proteomes" id="UP000735302">
    <property type="component" value="Unassembled WGS sequence"/>
</dbReference>
<feature type="region of interest" description="Disordered" evidence="1">
    <location>
        <begin position="1"/>
        <end position="26"/>
    </location>
</feature>
<dbReference type="EMBL" id="BLXT01006238">
    <property type="protein sequence ID" value="GFO30423.1"/>
    <property type="molecule type" value="Genomic_DNA"/>
</dbReference>
<comment type="caution">
    <text evidence="2">The sequence shown here is derived from an EMBL/GenBank/DDBJ whole genome shotgun (WGS) entry which is preliminary data.</text>
</comment>
<evidence type="ECO:0000256" key="1">
    <source>
        <dbReference type="SAM" id="MobiDB-lite"/>
    </source>
</evidence>
<dbReference type="AlphaFoldDB" id="A0AAV4CG07"/>
<organism evidence="2 3">
    <name type="scientific">Plakobranchus ocellatus</name>
    <dbReference type="NCBI Taxonomy" id="259542"/>
    <lineage>
        <taxon>Eukaryota</taxon>
        <taxon>Metazoa</taxon>
        <taxon>Spiralia</taxon>
        <taxon>Lophotrochozoa</taxon>
        <taxon>Mollusca</taxon>
        <taxon>Gastropoda</taxon>
        <taxon>Heterobranchia</taxon>
        <taxon>Euthyneura</taxon>
        <taxon>Panpulmonata</taxon>
        <taxon>Sacoglossa</taxon>
        <taxon>Placobranchoidea</taxon>
        <taxon>Plakobranchidae</taxon>
        <taxon>Plakobranchus</taxon>
    </lineage>
</organism>
<protein>
    <submittedName>
        <fullName evidence="2">Uncharacterized protein</fullName>
    </submittedName>
</protein>
<proteinExistence type="predicted"/>
<reference evidence="2 3" key="1">
    <citation type="journal article" date="2021" name="Elife">
        <title>Chloroplast acquisition without the gene transfer in kleptoplastic sea slugs, Plakobranchus ocellatus.</title>
        <authorList>
            <person name="Maeda T."/>
            <person name="Takahashi S."/>
            <person name="Yoshida T."/>
            <person name="Shimamura S."/>
            <person name="Takaki Y."/>
            <person name="Nagai Y."/>
            <person name="Toyoda A."/>
            <person name="Suzuki Y."/>
            <person name="Arimoto A."/>
            <person name="Ishii H."/>
            <person name="Satoh N."/>
            <person name="Nishiyama T."/>
            <person name="Hasebe M."/>
            <person name="Maruyama T."/>
            <person name="Minagawa J."/>
            <person name="Obokata J."/>
            <person name="Shigenobu S."/>
        </authorList>
    </citation>
    <scope>NUCLEOTIDE SEQUENCE [LARGE SCALE GENOMIC DNA]</scope>
</reference>
<name>A0AAV4CG07_9GAST</name>